<dbReference type="OrthoDB" id="366390at2759"/>
<feature type="repeat" description="ANK" evidence="1">
    <location>
        <begin position="42"/>
        <end position="64"/>
    </location>
</feature>
<dbReference type="SMART" id="SM00248">
    <property type="entry name" value="ANK"/>
    <property type="match status" value="3"/>
</dbReference>
<dbReference type="PROSITE" id="PS50297">
    <property type="entry name" value="ANK_REP_REGION"/>
    <property type="match status" value="2"/>
</dbReference>
<keyword evidence="3" id="KW-1185">Reference proteome</keyword>
<protein>
    <submittedName>
        <fullName evidence="2">Ankyrin repeat-containing domain protein</fullName>
    </submittedName>
</protein>
<dbReference type="PANTHER" id="PTHR22677">
    <property type="entry name" value="ANKYRIN REPEAT DOMAIN-CONTAINING PROTEIN 60"/>
    <property type="match status" value="1"/>
</dbReference>
<dbReference type="Proteomes" id="UP000596276">
    <property type="component" value="Chromosome 2"/>
</dbReference>
<organism evidence="2 3">
    <name type="scientific">Aspergillus flavus (strain ATCC 200026 / FGSC A1120 / IAM 13836 / NRRL 3357 / JCM 12722 / SRRC 167)</name>
    <dbReference type="NCBI Taxonomy" id="332952"/>
    <lineage>
        <taxon>Eukaryota</taxon>
        <taxon>Fungi</taxon>
        <taxon>Dikarya</taxon>
        <taxon>Ascomycota</taxon>
        <taxon>Pezizomycotina</taxon>
        <taxon>Eurotiomycetes</taxon>
        <taxon>Eurotiomycetidae</taxon>
        <taxon>Eurotiales</taxon>
        <taxon>Aspergillaceae</taxon>
        <taxon>Aspergillus</taxon>
        <taxon>Aspergillus subgen. Circumdati</taxon>
    </lineage>
</organism>
<evidence type="ECO:0000313" key="2">
    <source>
        <dbReference type="EMBL" id="QRD81311.1"/>
    </source>
</evidence>
<dbReference type="Pfam" id="PF12796">
    <property type="entry name" value="Ank_2"/>
    <property type="match status" value="1"/>
</dbReference>
<dbReference type="SUPFAM" id="SSF48403">
    <property type="entry name" value="Ankyrin repeat"/>
    <property type="match status" value="1"/>
</dbReference>
<dbReference type="VEuPathDB" id="FungiDB:F9C07_1179337"/>
<dbReference type="InterPro" id="IPR002110">
    <property type="entry name" value="Ankyrin_rpt"/>
</dbReference>
<gene>
    <name evidence="2" type="ORF">F9C07_1179337</name>
</gene>
<dbReference type="VEuPathDB" id="FungiDB:AFLA_006066"/>
<accession>A0A7U2QQW5</accession>
<evidence type="ECO:0000313" key="3">
    <source>
        <dbReference type="Proteomes" id="UP000596276"/>
    </source>
</evidence>
<dbReference type="InterPro" id="IPR039323">
    <property type="entry name" value="ANKRD_45/46/60"/>
</dbReference>
<dbReference type="EMBL" id="CP044622">
    <property type="protein sequence ID" value="QRD81311.1"/>
    <property type="molecule type" value="Genomic_DNA"/>
</dbReference>
<dbReference type="PROSITE" id="PS50088">
    <property type="entry name" value="ANK_REPEAT"/>
    <property type="match status" value="2"/>
</dbReference>
<dbReference type="InterPro" id="IPR036770">
    <property type="entry name" value="Ankyrin_rpt-contain_sf"/>
</dbReference>
<reference evidence="3" key="1">
    <citation type="journal article" date="2021" name="G3 (Bethesda)">
        <title>Chromosome assembled and annotated genome sequence of Aspergillus flavus NRRL 3357.</title>
        <authorList>
            <person name="Skerker J.M."/>
            <person name="Pianalto K.M."/>
            <person name="Mondo S.J."/>
            <person name="Yang K."/>
            <person name="Arkin A.P."/>
            <person name="Keller N.P."/>
            <person name="Grigoriev I.V."/>
            <person name="Louise Glass N.L."/>
        </authorList>
    </citation>
    <scope>NUCLEOTIDE SEQUENCE [LARGE SCALE GENOMIC DNA]</scope>
    <source>
        <strain evidence="3">ATCC 200026 / FGSC A1120 / IAM 13836 / NRRL 3357 / JCM 12722 / SRRC 167</strain>
    </source>
</reference>
<keyword evidence="1" id="KW-0040">ANK repeat</keyword>
<proteinExistence type="predicted"/>
<name>A0A7U2QQW5_ASPFN</name>
<dbReference type="PRINTS" id="PR01415">
    <property type="entry name" value="ANKYRIN"/>
</dbReference>
<dbReference type="PANTHER" id="PTHR22677:SF4">
    <property type="entry name" value="USHER SYNDROME TYPE-1G PROTEIN-LIKE PROTEIN"/>
    <property type="match status" value="1"/>
</dbReference>
<dbReference type="Gene3D" id="1.25.40.20">
    <property type="entry name" value="Ankyrin repeat-containing domain"/>
    <property type="match status" value="2"/>
</dbReference>
<evidence type="ECO:0000256" key="1">
    <source>
        <dbReference type="PROSITE-ProRule" id="PRU00023"/>
    </source>
</evidence>
<feature type="repeat" description="ANK" evidence="1">
    <location>
        <begin position="76"/>
        <end position="108"/>
    </location>
</feature>
<sequence>MSECKLVKLVLHFSVAAYRGHQKVVKQLLTTDGVDPFTKNFKGETPLSLAAGNGHEDMVRLLLKVEGSDPDTKDFLGETPLCWAAGNGHETVVKLLLVTGVDPESKDSDGRTPFVVSGRKFTRPVILVPLIFTLSNILHLDSSQLQWQSRSEPLL</sequence>
<dbReference type="AlphaFoldDB" id="A0A7U2QQW5"/>